<dbReference type="PANTHER" id="PTHR34142:SF1">
    <property type="entry name" value="GLYCOSIDE HYDROLASE FAMILY 5 DOMAIN-CONTAINING PROTEIN"/>
    <property type="match status" value="1"/>
</dbReference>
<dbReference type="RefSeq" id="WP_251797963.1">
    <property type="nucleotide sequence ID" value="NZ_JAMQOL010000013.1"/>
</dbReference>
<evidence type="ECO:0000256" key="2">
    <source>
        <dbReference type="ARBA" id="ARBA00023295"/>
    </source>
</evidence>
<evidence type="ECO:0000259" key="4">
    <source>
        <dbReference type="SMART" id="SM00458"/>
    </source>
</evidence>
<dbReference type="InterPro" id="IPR000772">
    <property type="entry name" value="Ricin_B_lectin"/>
</dbReference>
<dbReference type="PROSITE" id="PS50231">
    <property type="entry name" value="RICIN_B_LECTIN"/>
    <property type="match status" value="1"/>
</dbReference>
<dbReference type="InterPro" id="IPR035992">
    <property type="entry name" value="Ricin_B-like_lectins"/>
</dbReference>
<dbReference type="InterPro" id="IPR017853">
    <property type="entry name" value="GH"/>
</dbReference>
<evidence type="ECO:0000313" key="5">
    <source>
        <dbReference type="EMBL" id="MCM4078116.1"/>
    </source>
</evidence>
<comment type="caution">
    <text evidence="5">The sequence shown here is derived from an EMBL/GenBank/DDBJ whole genome shotgun (WGS) entry which is preliminary data.</text>
</comment>
<accession>A0ABT0XWF1</accession>
<reference evidence="5 6" key="1">
    <citation type="submission" date="2022-06" db="EMBL/GenBank/DDBJ databases">
        <title>Actinoplanes abujensis sp. nov., isolated from Nigerian arid soil.</title>
        <authorList>
            <person name="Ding P."/>
        </authorList>
    </citation>
    <scope>NUCLEOTIDE SEQUENCE [LARGE SCALE GENOMIC DNA]</scope>
    <source>
        <strain evidence="6">TRM88002</strain>
    </source>
</reference>
<evidence type="ECO:0000313" key="6">
    <source>
        <dbReference type="Proteomes" id="UP001523216"/>
    </source>
</evidence>
<dbReference type="Pfam" id="PF00652">
    <property type="entry name" value="Ricin_B_lectin"/>
    <property type="match status" value="1"/>
</dbReference>
<organism evidence="5 6">
    <name type="scientific">Paractinoplanes hotanensis</name>
    <dbReference type="NCBI Taxonomy" id="2906497"/>
    <lineage>
        <taxon>Bacteria</taxon>
        <taxon>Bacillati</taxon>
        <taxon>Actinomycetota</taxon>
        <taxon>Actinomycetes</taxon>
        <taxon>Micromonosporales</taxon>
        <taxon>Micromonosporaceae</taxon>
        <taxon>Paractinoplanes</taxon>
    </lineage>
</organism>
<gene>
    <name evidence="5" type="ORF">LXN57_11110</name>
</gene>
<protein>
    <submittedName>
        <fullName evidence="5">RICIN domain-containing protein</fullName>
    </submittedName>
</protein>
<name>A0ABT0XWF1_9ACTN</name>
<dbReference type="SUPFAM" id="SSF50370">
    <property type="entry name" value="Ricin B-like lectins"/>
    <property type="match status" value="1"/>
</dbReference>
<dbReference type="InterPro" id="IPR001547">
    <property type="entry name" value="Glyco_hydro_5"/>
</dbReference>
<dbReference type="CDD" id="cd23418">
    <property type="entry name" value="beta-trefoil_Ricin_XLN-like"/>
    <property type="match status" value="1"/>
</dbReference>
<dbReference type="Gene3D" id="3.20.20.80">
    <property type="entry name" value="Glycosidases"/>
    <property type="match status" value="1"/>
</dbReference>
<keyword evidence="1 3" id="KW-0378">Hydrolase</keyword>
<dbReference type="Pfam" id="PF00150">
    <property type="entry name" value="Cellulase"/>
    <property type="match status" value="1"/>
</dbReference>
<sequence>MAHPPSWRHRIGWPGAGRVVAALATAVTALAAIPLAVVATAPSASAATSQFRGVNWARAGDNFTGEPLVLYGLNSSDSYATVRAKADAVLAGFERNLGANTVRLPINTVSVGTAWWNSYTGVMDSATARGMKVILSFWDDGRASSGGRVTDTAAFNAMWNTVVAKYGANPLVYFEPMNEPGGYSAADWKNVAAAWLAARPSVPRNRVFISGSGLNQDIKTMCSDSRFDGTYLSLHHYTFFSGAKTYDGWVNFLRDAVGSCADRTVIDEFGAPMDTGLNYDDANSADNFVRYFRATTQVLRELGMGSVYWPGIGGKITAGQNDDWYAMQKLQGSGTNLSLTTPNVTGAGRLRYSWGLTGTDPAPGNRLRNGGSGRCLDVPGAATVNNTQVAIYDCGTGTNQQWTGTSARELRVYGTKCLDARGRGTANGTPVVIYDCNGGANQQWTVNGNGTVTGVASGRCLDVTQNGTANGARIQLWDCTGGSNQSWSRA</sequence>
<keyword evidence="6" id="KW-1185">Reference proteome</keyword>
<dbReference type="Proteomes" id="UP001523216">
    <property type="component" value="Unassembled WGS sequence"/>
</dbReference>
<dbReference type="EMBL" id="JAMQOL010000013">
    <property type="protein sequence ID" value="MCM4078116.1"/>
    <property type="molecule type" value="Genomic_DNA"/>
</dbReference>
<comment type="similarity">
    <text evidence="3">Belongs to the glycosyl hydrolase 5 (cellulase A) family.</text>
</comment>
<dbReference type="Gene3D" id="2.80.10.50">
    <property type="match status" value="1"/>
</dbReference>
<feature type="domain" description="Ricin B lectin" evidence="4">
    <location>
        <begin position="362"/>
        <end position="490"/>
    </location>
</feature>
<evidence type="ECO:0000256" key="1">
    <source>
        <dbReference type="ARBA" id="ARBA00022801"/>
    </source>
</evidence>
<dbReference type="SUPFAM" id="SSF51445">
    <property type="entry name" value="(Trans)glycosidases"/>
    <property type="match status" value="1"/>
</dbReference>
<proteinExistence type="inferred from homology"/>
<keyword evidence="2 3" id="KW-0326">Glycosidase</keyword>
<dbReference type="PANTHER" id="PTHR34142">
    <property type="entry name" value="ENDO-BETA-1,4-GLUCANASE A"/>
    <property type="match status" value="1"/>
</dbReference>
<dbReference type="SMART" id="SM00458">
    <property type="entry name" value="RICIN"/>
    <property type="match status" value="1"/>
</dbReference>
<evidence type="ECO:0000256" key="3">
    <source>
        <dbReference type="RuleBase" id="RU361153"/>
    </source>
</evidence>